<keyword evidence="8" id="KW-0460">Magnesium</keyword>
<dbReference type="PROSITE" id="PS00107">
    <property type="entry name" value="PROTEIN_KINASE_ATP"/>
    <property type="match status" value="1"/>
</dbReference>
<reference evidence="19" key="1">
    <citation type="submission" date="2025-04" db="UniProtKB">
        <authorList>
            <consortium name="RefSeq"/>
        </authorList>
    </citation>
    <scope>IDENTIFICATION</scope>
    <source>
        <tissue evidence="19">Whole insect</tissue>
    </source>
</reference>
<evidence type="ECO:0000256" key="14">
    <source>
        <dbReference type="RuleBase" id="RU000304"/>
    </source>
</evidence>
<evidence type="ECO:0000256" key="1">
    <source>
        <dbReference type="ARBA" id="ARBA00012513"/>
    </source>
</evidence>
<evidence type="ECO:0000256" key="8">
    <source>
        <dbReference type="ARBA" id="ARBA00022842"/>
    </source>
</evidence>
<protein>
    <recommendedName>
        <fullName evidence="1">non-specific serine/threonine protein kinase</fullName>
        <ecNumber evidence="1">2.7.11.1</ecNumber>
    </recommendedName>
</protein>
<evidence type="ECO:0000256" key="15">
    <source>
        <dbReference type="SAM" id="MobiDB-lite"/>
    </source>
</evidence>
<keyword evidence="6 19" id="KW-0418">Kinase</keyword>
<keyword evidence="18" id="KW-1185">Reference proteome</keyword>
<dbReference type="InterPro" id="IPR008271">
    <property type="entry name" value="Ser/Thr_kinase_AS"/>
</dbReference>
<keyword evidence="7 13" id="KW-0067">ATP-binding</keyword>
<dbReference type="GO" id="GO:0005737">
    <property type="term" value="C:cytoplasm"/>
    <property type="evidence" value="ECO:0007669"/>
    <property type="project" value="TreeGrafter"/>
</dbReference>
<feature type="binding site" evidence="13">
    <location>
        <position position="97"/>
    </location>
    <ligand>
        <name>ATP</name>
        <dbReference type="ChEBI" id="CHEBI:30616"/>
    </ligand>
</feature>
<evidence type="ECO:0000256" key="2">
    <source>
        <dbReference type="ARBA" id="ARBA00022527"/>
    </source>
</evidence>
<dbReference type="GO" id="GO:0051321">
    <property type="term" value="P:meiotic cell cycle"/>
    <property type="evidence" value="ECO:0007669"/>
    <property type="project" value="TreeGrafter"/>
</dbReference>
<organism evidence="19">
    <name type="scientific">Diabrotica virgifera virgifera</name>
    <name type="common">western corn rootworm</name>
    <dbReference type="NCBI Taxonomy" id="50390"/>
    <lineage>
        <taxon>Eukaryota</taxon>
        <taxon>Metazoa</taxon>
        <taxon>Ecdysozoa</taxon>
        <taxon>Arthropoda</taxon>
        <taxon>Hexapoda</taxon>
        <taxon>Insecta</taxon>
        <taxon>Pterygota</taxon>
        <taxon>Neoptera</taxon>
        <taxon>Endopterygota</taxon>
        <taxon>Coleoptera</taxon>
        <taxon>Polyphaga</taxon>
        <taxon>Cucujiformia</taxon>
        <taxon>Chrysomeloidea</taxon>
        <taxon>Chrysomelidae</taxon>
        <taxon>Galerucinae</taxon>
        <taxon>Diabroticina</taxon>
        <taxon>Diabroticites</taxon>
        <taxon>Diabrotica</taxon>
    </lineage>
</organism>
<dbReference type="GO" id="GO:0005634">
    <property type="term" value="C:nucleus"/>
    <property type="evidence" value="ECO:0007669"/>
    <property type="project" value="TreeGrafter"/>
</dbReference>
<evidence type="ECO:0000259" key="16">
    <source>
        <dbReference type="PROSITE" id="PS50011"/>
    </source>
</evidence>
<dbReference type="InterPro" id="IPR050339">
    <property type="entry name" value="CC_SR_Kinase"/>
</dbReference>
<evidence type="ECO:0000256" key="4">
    <source>
        <dbReference type="ARBA" id="ARBA00022723"/>
    </source>
</evidence>
<sequence length="489" mass="55819">MRETNEEGDQKRSDQLKCPPLVRKQSTRKTFRDPNKEKPKPAYVNTIVELNSHYDTTLETSYFNQIYPSHSYIGEGSFGLVFKGRNKFDQRTYAIKKLKSTTSTRERYAEINNNEKVGKHPNLVEYFMAWEEASELYMVIEACQVSLADYARKNVVKEPLLWDSLHDTCKALEYLHDKSLIHLDVKPSNIMIHGITFKLADFGTLIDMNLPLDREKSIISEGDAKYLAQEVLSGVYTPSCDIFGLGLSLLELVCHIELPGSGPAWHELRQRKYPPELNERASDPLRIIIKRMTTFRYPTRPSAKEILQFSSMKEVVKRFEDGLRNIYTTENLDDINDGLITEKLTCQNSTENKENISEYLNLPSCSHSEMTGEKEGGSLHVNTTPESNFELLSFIHQDSMLERSKSSTCHIVPKVLFSGEESNAESEDCWTSSSANPAHHFTASNEILAVELDDEENKQRAFHSTPISKCRLNKMSLTFEEDSSQADDI</sequence>
<dbReference type="SUPFAM" id="SSF56112">
    <property type="entry name" value="Protein kinase-like (PK-like)"/>
    <property type="match status" value="1"/>
</dbReference>
<dbReference type="Gene3D" id="1.10.510.10">
    <property type="entry name" value="Transferase(Phosphotransferase) domain 1"/>
    <property type="match status" value="1"/>
</dbReference>
<comment type="catalytic activity">
    <reaction evidence="12">
        <text>L-seryl-[protein] + ATP = O-phospho-L-seryl-[protein] + ADP + H(+)</text>
        <dbReference type="Rhea" id="RHEA:17989"/>
        <dbReference type="Rhea" id="RHEA-COMP:9863"/>
        <dbReference type="Rhea" id="RHEA-COMP:11604"/>
        <dbReference type="ChEBI" id="CHEBI:15378"/>
        <dbReference type="ChEBI" id="CHEBI:29999"/>
        <dbReference type="ChEBI" id="CHEBI:30616"/>
        <dbReference type="ChEBI" id="CHEBI:83421"/>
        <dbReference type="ChEBI" id="CHEBI:456216"/>
        <dbReference type="EC" id="2.7.11.1"/>
    </reaction>
</comment>
<keyword evidence="3" id="KW-0808">Transferase</keyword>
<dbReference type="GO" id="GO:0110031">
    <property type="term" value="P:negative regulation of G2/MI transition of meiotic cell cycle"/>
    <property type="evidence" value="ECO:0007669"/>
    <property type="project" value="TreeGrafter"/>
</dbReference>
<evidence type="ECO:0000256" key="6">
    <source>
        <dbReference type="ARBA" id="ARBA00022777"/>
    </source>
</evidence>
<dbReference type="PROSITE" id="PS00108">
    <property type="entry name" value="PROTEIN_KINASE_ST"/>
    <property type="match status" value="1"/>
</dbReference>
<evidence type="ECO:0000256" key="13">
    <source>
        <dbReference type="PROSITE-ProRule" id="PRU10141"/>
    </source>
</evidence>
<dbReference type="InterPro" id="IPR000719">
    <property type="entry name" value="Prot_kinase_dom"/>
</dbReference>
<dbReference type="GO" id="GO:0004674">
    <property type="term" value="F:protein serine/threonine kinase activity"/>
    <property type="evidence" value="ECO:0007669"/>
    <property type="project" value="UniProtKB-KW"/>
</dbReference>
<feature type="compositionally biased region" description="Basic and acidic residues" evidence="15">
    <location>
        <begin position="30"/>
        <end position="39"/>
    </location>
</feature>
<comment type="catalytic activity">
    <reaction evidence="11">
        <text>L-threonyl-[protein] + ATP = O-phospho-L-threonyl-[protein] + ADP + H(+)</text>
        <dbReference type="Rhea" id="RHEA:46608"/>
        <dbReference type="Rhea" id="RHEA-COMP:11060"/>
        <dbReference type="Rhea" id="RHEA-COMP:11605"/>
        <dbReference type="ChEBI" id="CHEBI:15378"/>
        <dbReference type="ChEBI" id="CHEBI:30013"/>
        <dbReference type="ChEBI" id="CHEBI:30616"/>
        <dbReference type="ChEBI" id="CHEBI:61977"/>
        <dbReference type="ChEBI" id="CHEBI:456216"/>
        <dbReference type="EC" id="2.7.11.1"/>
    </reaction>
</comment>
<accession>A0A6P7H5R6</accession>
<dbReference type="FunCoup" id="A0A6P7H5R6">
    <property type="interactions" value="301"/>
</dbReference>
<evidence type="ECO:0000256" key="7">
    <source>
        <dbReference type="ARBA" id="ARBA00022840"/>
    </source>
</evidence>
<dbReference type="Proteomes" id="UP001652700">
    <property type="component" value="Unplaced"/>
</dbReference>
<dbReference type="InParanoid" id="A0A6P7H5R6"/>
<name>A0A6P7H5R6_DIAVI</name>
<dbReference type="PANTHER" id="PTHR11042:SF183">
    <property type="entry name" value="MEMBRANE-ASSOCIATED TYROSINE- AND THREONINE-SPECIFIC CDC2-INHIBITORY KINASE"/>
    <property type="match status" value="1"/>
</dbReference>
<dbReference type="SMART" id="SM00220">
    <property type="entry name" value="S_TKc"/>
    <property type="match status" value="1"/>
</dbReference>
<evidence type="ECO:0000313" key="19">
    <source>
        <dbReference type="RefSeq" id="XP_028153063.1"/>
    </source>
</evidence>
<evidence type="ECO:0000313" key="17">
    <source>
        <dbReference type="EnsemblMetazoa" id="XP_050497206.1"/>
    </source>
</evidence>
<dbReference type="EC" id="2.7.11.1" evidence="1"/>
<reference evidence="17" key="2">
    <citation type="submission" date="2025-05" db="UniProtKB">
        <authorList>
            <consortium name="EnsemblMetazoa"/>
        </authorList>
    </citation>
    <scope>IDENTIFICATION</scope>
</reference>
<dbReference type="GO" id="GO:0005524">
    <property type="term" value="F:ATP binding"/>
    <property type="evidence" value="ECO:0007669"/>
    <property type="project" value="UniProtKB-UniRule"/>
</dbReference>
<keyword evidence="5 13" id="KW-0547">Nucleotide-binding</keyword>
<dbReference type="RefSeq" id="XP_028153063.1">
    <property type="nucleotide sequence ID" value="XM_028297262.1"/>
</dbReference>
<feature type="domain" description="Protein kinase" evidence="16">
    <location>
        <begin position="67"/>
        <end position="316"/>
    </location>
</feature>
<feature type="compositionally biased region" description="Basic and acidic residues" evidence="15">
    <location>
        <begin position="1"/>
        <end position="15"/>
    </location>
</feature>
<dbReference type="AlphaFoldDB" id="A0A6P7H5R6"/>
<comment type="similarity">
    <text evidence="10">Belongs to the protein kinase superfamily. Ser/Thr protein kinase family. GCN2 subfamily.</text>
</comment>
<dbReference type="InterPro" id="IPR011009">
    <property type="entry name" value="Kinase-like_dom_sf"/>
</dbReference>
<gene>
    <name evidence="19" type="primary">LOC114346522</name>
</gene>
<evidence type="ECO:0000256" key="9">
    <source>
        <dbReference type="ARBA" id="ARBA00023306"/>
    </source>
</evidence>
<dbReference type="PROSITE" id="PS50011">
    <property type="entry name" value="PROTEIN_KINASE_DOM"/>
    <property type="match status" value="1"/>
</dbReference>
<evidence type="ECO:0000256" key="12">
    <source>
        <dbReference type="ARBA" id="ARBA00048679"/>
    </source>
</evidence>
<evidence type="ECO:0000256" key="10">
    <source>
        <dbReference type="ARBA" id="ARBA00037982"/>
    </source>
</evidence>
<dbReference type="Gene3D" id="3.30.200.20">
    <property type="entry name" value="Phosphorylase Kinase, domain 1"/>
    <property type="match status" value="1"/>
</dbReference>
<dbReference type="Pfam" id="PF00069">
    <property type="entry name" value="Pkinase"/>
    <property type="match status" value="1"/>
</dbReference>
<keyword evidence="2 14" id="KW-0723">Serine/threonine-protein kinase</keyword>
<keyword evidence="9" id="KW-0131">Cell cycle</keyword>
<evidence type="ECO:0000256" key="3">
    <source>
        <dbReference type="ARBA" id="ARBA00022679"/>
    </source>
</evidence>
<evidence type="ECO:0000256" key="5">
    <source>
        <dbReference type="ARBA" id="ARBA00022741"/>
    </source>
</evidence>
<feature type="region of interest" description="Disordered" evidence="15">
    <location>
        <begin position="1"/>
        <end position="39"/>
    </location>
</feature>
<dbReference type="InterPro" id="IPR017441">
    <property type="entry name" value="Protein_kinase_ATP_BS"/>
</dbReference>
<dbReference type="PANTHER" id="PTHR11042">
    <property type="entry name" value="EUKARYOTIC TRANSLATION INITIATION FACTOR 2-ALPHA KINASE EIF2-ALPHA KINASE -RELATED"/>
    <property type="match status" value="1"/>
</dbReference>
<dbReference type="OrthoDB" id="5337378at2759"/>
<keyword evidence="4" id="KW-0479">Metal-binding</keyword>
<evidence type="ECO:0000313" key="18">
    <source>
        <dbReference type="Proteomes" id="UP001652700"/>
    </source>
</evidence>
<dbReference type="EnsemblMetazoa" id="XM_050641249.1">
    <property type="protein sequence ID" value="XP_050497206.1"/>
    <property type="gene ID" value="LOC126878500"/>
</dbReference>
<evidence type="ECO:0000256" key="11">
    <source>
        <dbReference type="ARBA" id="ARBA00047899"/>
    </source>
</evidence>
<proteinExistence type="inferred from homology"/>
<dbReference type="GO" id="GO:0046872">
    <property type="term" value="F:metal ion binding"/>
    <property type="evidence" value="ECO:0007669"/>
    <property type="project" value="UniProtKB-KW"/>
</dbReference>